<dbReference type="AlphaFoldDB" id="A1C6I3"/>
<dbReference type="VEuPathDB" id="FungiDB:ACLA_070360"/>
<name>A1C6I3_ASPCL</name>
<proteinExistence type="predicted"/>
<reference evidence="1 2" key="1">
    <citation type="journal article" date="2008" name="PLoS Genet.">
        <title>Genomic islands in the pathogenic filamentous fungus Aspergillus fumigatus.</title>
        <authorList>
            <person name="Fedorova N.D."/>
            <person name="Khaldi N."/>
            <person name="Joardar V.S."/>
            <person name="Maiti R."/>
            <person name="Amedeo P."/>
            <person name="Anderson M.J."/>
            <person name="Crabtree J."/>
            <person name="Silva J.C."/>
            <person name="Badger J.H."/>
            <person name="Albarraq A."/>
            <person name="Angiuoli S."/>
            <person name="Bussey H."/>
            <person name="Bowyer P."/>
            <person name="Cotty P.J."/>
            <person name="Dyer P.S."/>
            <person name="Egan A."/>
            <person name="Galens K."/>
            <person name="Fraser-Liggett C.M."/>
            <person name="Haas B.J."/>
            <person name="Inman J.M."/>
            <person name="Kent R."/>
            <person name="Lemieux S."/>
            <person name="Malavazi I."/>
            <person name="Orvis J."/>
            <person name="Roemer T."/>
            <person name="Ronning C.M."/>
            <person name="Sundaram J.P."/>
            <person name="Sutton G."/>
            <person name="Turner G."/>
            <person name="Venter J.C."/>
            <person name="White O.R."/>
            <person name="Whitty B.R."/>
            <person name="Youngman P."/>
            <person name="Wolfe K.H."/>
            <person name="Goldman G.H."/>
            <person name="Wortman J.R."/>
            <person name="Jiang B."/>
            <person name="Denning D.W."/>
            <person name="Nierman W.C."/>
        </authorList>
    </citation>
    <scope>NUCLEOTIDE SEQUENCE [LARGE SCALE GENOMIC DNA]</scope>
    <source>
        <strain evidence="2">ATCC 1007 / CBS 513.65 / DSM 816 / NCTC 3887 / NRRL 1</strain>
    </source>
</reference>
<dbReference type="EMBL" id="DS027045">
    <property type="protein sequence ID" value="EAW14004.1"/>
    <property type="molecule type" value="Genomic_DNA"/>
</dbReference>
<organism evidence="1 2">
    <name type="scientific">Aspergillus clavatus (strain ATCC 1007 / CBS 513.65 / DSM 816 / NCTC 3887 / NRRL 1 / QM 1276 / 107)</name>
    <dbReference type="NCBI Taxonomy" id="344612"/>
    <lineage>
        <taxon>Eukaryota</taxon>
        <taxon>Fungi</taxon>
        <taxon>Dikarya</taxon>
        <taxon>Ascomycota</taxon>
        <taxon>Pezizomycotina</taxon>
        <taxon>Eurotiomycetes</taxon>
        <taxon>Eurotiomycetidae</taxon>
        <taxon>Eurotiales</taxon>
        <taxon>Aspergillaceae</taxon>
        <taxon>Aspergillus</taxon>
        <taxon>Aspergillus subgen. Fumigati</taxon>
    </lineage>
</organism>
<dbReference type="RefSeq" id="XP_001275430.1">
    <property type="nucleotide sequence ID" value="XM_001275429.1"/>
</dbReference>
<accession>A1C6I3</accession>
<keyword evidence="2" id="KW-1185">Reference proteome</keyword>
<gene>
    <name evidence="1" type="ORF">ACLA_070360</name>
</gene>
<dbReference type="GeneID" id="4707586"/>
<evidence type="ECO:0000313" key="2">
    <source>
        <dbReference type="Proteomes" id="UP000006701"/>
    </source>
</evidence>
<protein>
    <submittedName>
        <fullName evidence="1">Uncharacterized protein</fullName>
    </submittedName>
</protein>
<dbReference type="Proteomes" id="UP000006701">
    <property type="component" value="Unassembled WGS sequence"/>
</dbReference>
<evidence type="ECO:0000313" key="1">
    <source>
        <dbReference type="EMBL" id="EAW14004.1"/>
    </source>
</evidence>
<sequence length="103" mass="12134">MDRSRPYIVNWLERYPIIKRELLEFSAVNGDRMEVYFVQFLRFRVRAPCGSENVSDSRLVVLKRTRKKYVISSRNFSLFDDDAVPVYMTTGKCGTAMAKKHVY</sequence>
<dbReference type="KEGG" id="act:ACLA_070360"/>
<dbReference type="HOGENOM" id="CLU_2263145_0_0_1"/>